<dbReference type="KEGG" id="vpy:HZI73_02700"/>
<dbReference type="PANTHER" id="PTHR43308">
    <property type="entry name" value="OUTER MEMBRANE PROTEIN ALPHA-RELATED"/>
    <property type="match status" value="1"/>
</dbReference>
<accession>A0A8J8MGX7</accession>
<feature type="domain" description="SLH" evidence="4">
    <location>
        <begin position="144"/>
        <end position="207"/>
    </location>
</feature>
<name>A0A8J8MGX7_9FIRM</name>
<dbReference type="InterPro" id="IPR001119">
    <property type="entry name" value="SLH_dom"/>
</dbReference>
<proteinExistence type="predicted"/>
<feature type="signal peptide" evidence="3">
    <location>
        <begin position="1"/>
        <end position="23"/>
    </location>
</feature>
<dbReference type="InterPro" id="IPR051465">
    <property type="entry name" value="Cell_Envelope_Struct_Comp"/>
</dbReference>
<gene>
    <name evidence="5" type="ORF">HZI73_02700</name>
</gene>
<dbReference type="PROSITE" id="PS51272">
    <property type="entry name" value="SLH"/>
    <property type="match status" value="2"/>
</dbReference>
<evidence type="ECO:0000256" key="2">
    <source>
        <dbReference type="SAM" id="MobiDB-lite"/>
    </source>
</evidence>
<dbReference type="RefSeq" id="WP_212696721.1">
    <property type="nucleotide sequence ID" value="NZ_CP058649.1"/>
</dbReference>
<feature type="region of interest" description="Disordered" evidence="2">
    <location>
        <begin position="196"/>
        <end position="238"/>
    </location>
</feature>
<evidence type="ECO:0000256" key="1">
    <source>
        <dbReference type="ARBA" id="ARBA00022737"/>
    </source>
</evidence>
<evidence type="ECO:0000259" key="4">
    <source>
        <dbReference type="PROSITE" id="PS51272"/>
    </source>
</evidence>
<dbReference type="EMBL" id="CP058649">
    <property type="protein sequence ID" value="QUI21256.1"/>
    <property type="molecule type" value="Genomic_DNA"/>
</dbReference>
<keyword evidence="1" id="KW-0677">Repeat</keyword>
<evidence type="ECO:0000313" key="6">
    <source>
        <dbReference type="Proteomes" id="UP000683246"/>
    </source>
</evidence>
<dbReference type="Pfam" id="PF00395">
    <property type="entry name" value="SLH"/>
    <property type="match status" value="2"/>
</dbReference>
<feature type="compositionally biased region" description="Basic and acidic residues" evidence="2">
    <location>
        <begin position="196"/>
        <end position="206"/>
    </location>
</feature>
<feature type="compositionally biased region" description="Gly residues" evidence="2">
    <location>
        <begin position="218"/>
        <end position="233"/>
    </location>
</feature>
<keyword evidence="3" id="KW-0732">Signal</keyword>
<dbReference type="AlphaFoldDB" id="A0A8J8MGX7"/>
<feature type="chain" id="PRO_5035317163" evidence="3">
    <location>
        <begin position="24"/>
        <end position="454"/>
    </location>
</feature>
<protein>
    <submittedName>
        <fullName evidence="5">S-layer homology domain-containing protein</fullName>
    </submittedName>
</protein>
<keyword evidence="6" id="KW-1185">Reference proteome</keyword>
<reference evidence="5" key="1">
    <citation type="submission" date="2020-07" db="EMBL/GenBank/DDBJ databases">
        <title>Vallitalea pronyensis genome.</title>
        <authorList>
            <person name="Postec A."/>
        </authorList>
    </citation>
    <scope>NUCLEOTIDE SEQUENCE</scope>
    <source>
        <strain evidence="5">FatNI3</strain>
    </source>
</reference>
<sequence>MKKKVIAILLLAALTLNATYTYATEGKKKLFTDIPEEHWAIPNIQELVDMGVINGFPDGSFKPNFSVNVDAFIKMTIVALGYKSIENGSPYWAQPFIDKAMELGIIEENQFASYTEPITREEMSSIIAKAIKDEAKADTRNLVENCVNDFSSISYTYVEDVKDAYAFGIITGMPDNTFRPQDESTRAQASTIIHRMIDQKERKPFEPTEPSTDDNGQDGSGSGDGSNNNGGSGEEPTPIEYIHKIENGKVVYSTEKIMEILKGYPIIENMDSNDFEENNRMYTDQESERQKYGILAQDTKEFIESFYGKNYINLDKEKEITKLLWWFYDWVGYRGETYAPKDFITQWVNDIEQWKIEQEMIFVTDSYRMVYGTNRGKTIRGRMYFKFNSHDNPDNIVEEMNFEIPNLQFSKWYYIDVDVTMYRPLSNAPRDWKYYGYTLYSYTYLSELKVVEGQ</sequence>
<dbReference type="Proteomes" id="UP000683246">
    <property type="component" value="Chromosome"/>
</dbReference>
<evidence type="ECO:0000313" key="5">
    <source>
        <dbReference type="EMBL" id="QUI21256.1"/>
    </source>
</evidence>
<evidence type="ECO:0000256" key="3">
    <source>
        <dbReference type="SAM" id="SignalP"/>
    </source>
</evidence>
<organism evidence="5 6">
    <name type="scientific">Vallitalea pronyensis</name>
    <dbReference type="NCBI Taxonomy" id="1348613"/>
    <lineage>
        <taxon>Bacteria</taxon>
        <taxon>Bacillati</taxon>
        <taxon>Bacillota</taxon>
        <taxon>Clostridia</taxon>
        <taxon>Lachnospirales</taxon>
        <taxon>Vallitaleaceae</taxon>
        <taxon>Vallitalea</taxon>
    </lineage>
</organism>
<feature type="domain" description="SLH" evidence="4">
    <location>
        <begin position="27"/>
        <end position="90"/>
    </location>
</feature>